<keyword evidence="3" id="KW-1185">Reference proteome</keyword>
<keyword evidence="1" id="KW-0812">Transmembrane</keyword>
<reference evidence="2 3" key="1">
    <citation type="submission" date="2023-08" db="EMBL/GenBank/DDBJ databases">
        <authorList>
            <person name="Park J.-S."/>
        </authorList>
    </citation>
    <scope>NUCLEOTIDE SEQUENCE [LARGE SCALE GENOMIC DNA]</scope>
    <source>
        <strain evidence="2 3">2205SS18-9</strain>
    </source>
</reference>
<evidence type="ECO:0000313" key="2">
    <source>
        <dbReference type="EMBL" id="MDP5275224.1"/>
    </source>
</evidence>
<gene>
    <name evidence="2" type="ORF">Q5Y73_13995</name>
</gene>
<dbReference type="Gene3D" id="2.60.40.3830">
    <property type="match status" value="1"/>
</dbReference>
<feature type="transmembrane region" description="Helical" evidence="1">
    <location>
        <begin position="6"/>
        <end position="25"/>
    </location>
</feature>
<dbReference type="Proteomes" id="UP001231941">
    <property type="component" value="Unassembled WGS sequence"/>
</dbReference>
<name>A0ABT9J0S6_9BACL</name>
<organism evidence="2 3">
    <name type="scientific">Chengkuizengella axinellae</name>
    <dbReference type="NCBI Taxonomy" id="3064388"/>
    <lineage>
        <taxon>Bacteria</taxon>
        <taxon>Bacillati</taxon>
        <taxon>Bacillota</taxon>
        <taxon>Bacilli</taxon>
        <taxon>Bacillales</taxon>
        <taxon>Paenibacillaceae</taxon>
        <taxon>Chengkuizengella</taxon>
    </lineage>
</organism>
<proteinExistence type="predicted"/>
<sequence>MFRSFSYIIFSIILILNIAGCNKFIIKKKEELVTSVKIEEQTKSWEQSPLFEYDIYTMIGEEGRIGFIYDDDEVSKFYPDKTQKYMWHIWDEDEKLEGEVEIYATHEDEEESIYMLSSTLTSYKYRVDKPDTIIHKIPSGMSLPKSGMWRFDVFIGQDKSQPYASIYVKVHEMT</sequence>
<evidence type="ECO:0000256" key="1">
    <source>
        <dbReference type="SAM" id="Phobius"/>
    </source>
</evidence>
<protein>
    <recommendedName>
        <fullName evidence="4">DUF4871 domain-containing protein</fullName>
    </recommendedName>
</protein>
<dbReference type="RefSeq" id="WP_305992535.1">
    <property type="nucleotide sequence ID" value="NZ_JAVAMP010000006.1"/>
</dbReference>
<comment type="caution">
    <text evidence="2">The sequence shown here is derived from an EMBL/GenBank/DDBJ whole genome shotgun (WGS) entry which is preliminary data.</text>
</comment>
<evidence type="ECO:0008006" key="4">
    <source>
        <dbReference type="Google" id="ProtNLM"/>
    </source>
</evidence>
<evidence type="ECO:0000313" key="3">
    <source>
        <dbReference type="Proteomes" id="UP001231941"/>
    </source>
</evidence>
<keyword evidence="1" id="KW-0472">Membrane</keyword>
<dbReference type="EMBL" id="JAVAMP010000006">
    <property type="protein sequence ID" value="MDP5275224.1"/>
    <property type="molecule type" value="Genomic_DNA"/>
</dbReference>
<accession>A0ABT9J0S6</accession>
<keyword evidence="1" id="KW-1133">Transmembrane helix</keyword>